<accession>A0A917U9H5</accession>
<keyword evidence="4" id="KW-0808">Transferase</keyword>
<evidence type="ECO:0000256" key="5">
    <source>
        <dbReference type="ARBA" id="ARBA00022741"/>
    </source>
</evidence>
<dbReference type="Proteomes" id="UP000608890">
    <property type="component" value="Unassembled WGS sequence"/>
</dbReference>
<dbReference type="InterPro" id="IPR011712">
    <property type="entry name" value="Sig_transdc_His_kin_sub3_dim/P"/>
</dbReference>
<keyword evidence="12" id="KW-1185">Reference proteome</keyword>
<dbReference type="Pfam" id="PF23539">
    <property type="entry name" value="DUF7134"/>
    <property type="match status" value="1"/>
</dbReference>
<dbReference type="InterPro" id="IPR055558">
    <property type="entry name" value="DUF7134"/>
</dbReference>
<reference evidence="11" key="1">
    <citation type="journal article" date="2014" name="Int. J. Syst. Evol. Microbiol.">
        <title>Complete genome sequence of Corynebacterium casei LMG S-19264T (=DSM 44701T), isolated from a smear-ripened cheese.</title>
        <authorList>
            <consortium name="US DOE Joint Genome Institute (JGI-PGF)"/>
            <person name="Walter F."/>
            <person name="Albersmeier A."/>
            <person name="Kalinowski J."/>
            <person name="Ruckert C."/>
        </authorList>
    </citation>
    <scope>NUCLEOTIDE SEQUENCE</scope>
    <source>
        <strain evidence="11">CGMCC 4.7312</strain>
    </source>
</reference>
<dbReference type="AlphaFoldDB" id="A0A917U9H5"/>
<dbReference type="Pfam" id="PF07730">
    <property type="entry name" value="HisKA_3"/>
    <property type="match status" value="1"/>
</dbReference>
<dbReference type="GO" id="GO:0046983">
    <property type="term" value="F:protein dimerization activity"/>
    <property type="evidence" value="ECO:0007669"/>
    <property type="project" value="InterPro"/>
</dbReference>
<name>A0A917U9H5_9ACTN</name>
<dbReference type="Gene3D" id="1.20.5.1930">
    <property type="match status" value="1"/>
</dbReference>
<keyword evidence="8" id="KW-0902">Two-component regulatory system</keyword>
<feature type="domain" description="Signal transduction histidine kinase subgroup 3 dimerisation and phosphoacceptor" evidence="9">
    <location>
        <begin position="177"/>
        <end position="241"/>
    </location>
</feature>
<dbReference type="GO" id="GO:0005524">
    <property type="term" value="F:ATP binding"/>
    <property type="evidence" value="ECO:0007669"/>
    <property type="project" value="UniProtKB-KW"/>
</dbReference>
<dbReference type="PANTHER" id="PTHR24421">
    <property type="entry name" value="NITRATE/NITRITE SENSOR PROTEIN NARX-RELATED"/>
    <property type="match status" value="1"/>
</dbReference>
<comment type="catalytic activity">
    <reaction evidence="1">
        <text>ATP + protein L-histidine = ADP + protein N-phospho-L-histidine.</text>
        <dbReference type="EC" id="2.7.13.3"/>
    </reaction>
</comment>
<dbReference type="SUPFAM" id="SSF55874">
    <property type="entry name" value="ATPase domain of HSP90 chaperone/DNA topoisomerase II/histidine kinase"/>
    <property type="match status" value="1"/>
</dbReference>
<gene>
    <name evidence="11" type="ORF">GCM10011608_57470</name>
</gene>
<evidence type="ECO:0000256" key="2">
    <source>
        <dbReference type="ARBA" id="ARBA00012438"/>
    </source>
</evidence>
<dbReference type="GO" id="GO:0016020">
    <property type="term" value="C:membrane"/>
    <property type="evidence" value="ECO:0007669"/>
    <property type="project" value="InterPro"/>
</dbReference>
<evidence type="ECO:0000313" key="11">
    <source>
        <dbReference type="EMBL" id="GGM64552.1"/>
    </source>
</evidence>
<evidence type="ECO:0000259" key="9">
    <source>
        <dbReference type="Pfam" id="PF07730"/>
    </source>
</evidence>
<evidence type="ECO:0000256" key="7">
    <source>
        <dbReference type="ARBA" id="ARBA00022840"/>
    </source>
</evidence>
<sequence>MRADRHAVGQDVALALGLLALGALQVGLQRSGWVALVGVACVALPVAARRSHPLPAVVLGWGVLLVSEGLGHDVTSEGYATILALVLTVYSVARHGHRWEQLAGLALALAFTWVGVLINDPTDVPSLLLTTIIVGAPWAAGYAVRASLERRDQVVVENLRLISERERHTREAIASNRTEIARDLHDVLGHSLAVMVMQLGAADHAFTRDPTRARLALRAARSTGKEAMDELRTLVALFREEPGALGTGPTPRLVDAAGLVDELTSAGLDVRLDVDDPLPALGPAEDLAAYRIVQESLTNAVRHGSGDVRVRLESKAGLVHIVIDNRVDDAGASDRREQGSHDLGFGLIGMEERARSCGGWLRTTRPPGRFRLEAAVPIKVAP</sequence>
<keyword evidence="7" id="KW-0067">ATP-binding</keyword>
<reference evidence="11" key="2">
    <citation type="submission" date="2020-09" db="EMBL/GenBank/DDBJ databases">
        <authorList>
            <person name="Sun Q."/>
            <person name="Zhou Y."/>
        </authorList>
    </citation>
    <scope>NUCLEOTIDE SEQUENCE</scope>
    <source>
        <strain evidence="11">CGMCC 4.7312</strain>
    </source>
</reference>
<evidence type="ECO:0000259" key="10">
    <source>
        <dbReference type="Pfam" id="PF23539"/>
    </source>
</evidence>
<dbReference type="PANTHER" id="PTHR24421:SF10">
    <property type="entry name" value="NITRATE_NITRITE SENSOR PROTEIN NARQ"/>
    <property type="match status" value="1"/>
</dbReference>
<protein>
    <recommendedName>
        <fullName evidence="2">histidine kinase</fullName>
        <ecNumber evidence="2">2.7.13.3</ecNumber>
    </recommendedName>
</protein>
<dbReference type="Gene3D" id="3.30.565.10">
    <property type="entry name" value="Histidine kinase-like ATPase, C-terminal domain"/>
    <property type="match status" value="1"/>
</dbReference>
<evidence type="ECO:0000256" key="8">
    <source>
        <dbReference type="ARBA" id="ARBA00023012"/>
    </source>
</evidence>
<keyword evidence="6 11" id="KW-0418">Kinase</keyword>
<dbReference type="EMBL" id="BMNB01000043">
    <property type="protein sequence ID" value="GGM64552.1"/>
    <property type="molecule type" value="Genomic_DNA"/>
</dbReference>
<evidence type="ECO:0000256" key="6">
    <source>
        <dbReference type="ARBA" id="ARBA00022777"/>
    </source>
</evidence>
<organism evidence="11 12">
    <name type="scientific">Micromonospora sonchi</name>
    <dbReference type="NCBI Taxonomy" id="1763543"/>
    <lineage>
        <taxon>Bacteria</taxon>
        <taxon>Bacillati</taxon>
        <taxon>Actinomycetota</taxon>
        <taxon>Actinomycetes</taxon>
        <taxon>Micromonosporales</taxon>
        <taxon>Micromonosporaceae</taxon>
        <taxon>Micromonospora</taxon>
    </lineage>
</organism>
<evidence type="ECO:0000256" key="1">
    <source>
        <dbReference type="ARBA" id="ARBA00000085"/>
    </source>
</evidence>
<keyword evidence="3" id="KW-0597">Phosphoprotein</keyword>
<comment type="caution">
    <text evidence="11">The sequence shown here is derived from an EMBL/GenBank/DDBJ whole genome shotgun (WGS) entry which is preliminary data.</text>
</comment>
<proteinExistence type="predicted"/>
<evidence type="ECO:0000313" key="12">
    <source>
        <dbReference type="Proteomes" id="UP000608890"/>
    </source>
</evidence>
<keyword evidence="5" id="KW-0547">Nucleotide-binding</keyword>
<feature type="domain" description="DUF7134" evidence="10">
    <location>
        <begin position="4"/>
        <end position="145"/>
    </location>
</feature>
<dbReference type="GO" id="GO:0000155">
    <property type="term" value="F:phosphorelay sensor kinase activity"/>
    <property type="evidence" value="ECO:0007669"/>
    <property type="project" value="InterPro"/>
</dbReference>
<dbReference type="EC" id="2.7.13.3" evidence="2"/>
<dbReference type="CDD" id="cd16917">
    <property type="entry name" value="HATPase_UhpB-NarQ-NarX-like"/>
    <property type="match status" value="1"/>
</dbReference>
<dbReference type="InterPro" id="IPR050482">
    <property type="entry name" value="Sensor_HK_TwoCompSys"/>
</dbReference>
<evidence type="ECO:0000256" key="3">
    <source>
        <dbReference type="ARBA" id="ARBA00022553"/>
    </source>
</evidence>
<dbReference type="InterPro" id="IPR036890">
    <property type="entry name" value="HATPase_C_sf"/>
</dbReference>
<evidence type="ECO:0000256" key="4">
    <source>
        <dbReference type="ARBA" id="ARBA00022679"/>
    </source>
</evidence>